<dbReference type="Proteomes" id="UP000274593">
    <property type="component" value="Chromosome"/>
</dbReference>
<evidence type="ECO:0000259" key="5">
    <source>
        <dbReference type="Pfam" id="PF01965"/>
    </source>
</evidence>
<organism evidence="6 7">
    <name type="scientific">Tenacibaculum singaporense</name>
    <dbReference type="NCBI Taxonomy" id="2358479"/>
    <lineage>
        <taxon>Bacteria</taxon>
        <taxon>Pseudomonadati</taxon>
        <taxon>Bacteroidota</taxon>
        <taxon>Flavobacteriia</taxon>
        <taxon>Flavobacteriales</taxon>
        <taxon>Flavobacteriaceae</taxon>
        <taxon>Tenacibaculum</taxon>
    </lineage>
</organism>
<dbReference type="SUPFAM" id="SSF52317">
    <property type="entry name" value="Class I glutamine amidotransferase-like"/>
    <property type="match status" value="1"/>
</dbReference>
<feature type="signal peptide" evidence="4">
    <location>
        <begin position="1"/>
        <end position="20"/>
    </location>
</feature>
<evidence type="ECO:0000313" key="6">
    <source>
        <dbReference type="EMBL" id="AZJ35383.1"/>
    </source>
</evidence>
<dbReference type="Pfam" id="PF01965">
    <property type="entry name" value="DJ-1_PfpI"/>
    <property type="match status" value="1"/>
</dbReference>
<dbReference type="GO" id="GO:0019172">
    <property type="term" value="F:glyoxalase III activity"/>
    <property type="evidence" value="ECO:0007669"/>
    <property type="project" value="TreeGrafter"/>
</dbReference>
<dbReference type="PANTHER" id="PTHR48094:SF11">
    <property type="entry name" value="GLUTATHIONE-INDEPENDENT GLYOXALASE HSP31-RELATED"/>
    <property type="match status" value="1"/>
</dbReference>
<keyword evidence="2" id="KW-0456">Lyase</keyword>
<name>A0A3S8R6J6_9FLAO</name>
<dbReference type="KEGG" id="tsig:D6T69_07550"/>
<dbReference type="InterPro" id="IPR050325">
    <property type="entry name" value="Prot/Nucl_acid_deglycase"/>
</dbReference>
<keyword evidence="6" id="KW-0808">Transferase</keyword>
<dbReference type="Gene3D" id="3.40.50.880">
    <property type="match status" value="1"/>
</dbReference>
<accession>A0A3S8R6J6</accession>
<dbReference type="RefSeq" id="WP_125067163.1">
    <property type="nucleotide sequence ID" value="NZ_CP032548.1"/>
</dbReference>
<dbReference type="InterPro" id="IPR029062">
    <property type="entry name" value="Class_I_gatase-like"/>
</dbReference>
<dbReference type="AlphaFoldDB" id="A0A3S8R6J6"/>
<keyword evidence="1" id="KW-0346">Stress response</keyword>
<dbReference type="InterPro" id="IPR002818">
    <property type="entry name" value="DJ-1/PfpI"/>
</dbReference>
<evidence type="ECO:0000256" key="2">
    <source>
        <dbReference type="ARBA" id="ARBA00023239"/>
    </source>
</evidence>
<dbReference type="CDD" id="cd03141">
    <property type="entry name" value="GATase1_Hsp31_like"/>
    <property type="match status" value="1"/>
</dbReference>
<feature type="chain" id="PRO_5019049503" evidence="4">
    <location>
        <begin position="21"/>
        <end position="376"/>
    </location>
</feature>
<dbReference type="EMBL" id="CP032548">
    <property type="protein sequence ID" value="AZJ35383.1"/>
    <property type="molecule type" value="Genomic_DNA"/>
</dbReference>
<comment type="similarity">
    <text evidence="3">Belongs to the peptidase C56 family. HSP31-like subfamily.</text>
</comment>
<dbReference type="PANTHER" id="PTHR48094">
    <property type="entry name" value="PROTEIN/NUCLEIC ACID DEGLYCASE DJ-1-RELATED"/>
    <property type="match status" value="1"/>
</dbReference>
<feature type="domain" description="DJ-1/PfpI" evidence="5">
    <location>
        <begin position="26"/>
        <end position="236"/>
    </location>
</feature>
<evidence type="ECO:0000256" key="1">
    <source>
        <dbReference type="ARBA" id="ARBA00023016"/>
    </source>
</evidence>
<dbReference type="GO" id="GO:0016740">
    <property type="term" value="F:transferase activity"/>
    <property type="evidence" value="ECO:0007669"/>
    <property type="project" value="UniProtKB-KW"/>
</dbReference>
<proteinExistence type="inferred from homology"/>
<reference evidence="6 7" key="1">
    <citation type="submission" date="2018-09" db="EMBL/GenBank/DDBJ databases">
        <title>Insights into the microbiota of Asian seabass (Lates calcarifer) with tenacibaculosis symptoms and description of sp. nov. Tenacibaculum singaporense.</title>
        <authorList>
            <person name="Miyake S."/>
            <person name="Soh M."/>
            <person name="Azman M.N."/>
            <person name="Ngoh S.Y."/>
            <person name="Orban L."/>
        </authorList>
    </citation>
    <scope>NUCLEOTIDE SEQUENCE [LARGE SCALE GENOMIC DNA]</scope>
    <source>
        <strain evidence="6 7">DSM 106434</strain>
    </source>
</reference>
<keyword evidence="4" id="KW-0732">Signal</keyword>
<evidence type="ECO:0000256" key="3">
    <source>
        <dbReference type="ARBA" id="ARBA00038493"/>
    </source>
</evidence>
<evidence type="ECO:0000256" key="4">
    <source>
        <dbReference type="SAM" id="SignalP"/>
    </source>
</evidence>
<protein>
    <submittedName>
        <fullName evidence="6">Type 1 glutamine amidotransferase domain-containing protein</fullName>
    </submittedName>
</protein>
<keyword evidence="7" id="KW-1185">Reference proteome</keyword>
<dbReference type="GO" id="GO:0005737">
    <property type="term" value="C:cytoplasm"/>
    <property type="evidence" value="ECO:0007669"/>
    <property type="project" value="TreeGrafter"/>
</dbReference>
<evidence type="ECO:0000313" key="7">
    <source>
        <dbReference type="Proteomes" id="UP000274593"/>
    </source>
</evidence>
<sequence>MRKIFYYVLFLFPLLLNSQAKNNDKKVLMVVSSYGKDLGATRPGYEFDEFSQAYLIFKNNGLTIDIASPKGGNVEADKFNREKEYNKAVLEDTKALSLLNNTKATANINAENYNAIYIVGGKGAMFDLPYDPSLQDIILNLYNRKETVISSVCHGPASFVNIKNKDEFIIKDVEITGFCNIEEELFGKKWVQEFPFSLESKLKSRGAIFKQTDFMLSKIAVSGKFITGQNPFSTTRSAEAVVKSLGLTPVKRTLYKDEKSVYLIQDLLNKKKSFVWAEKELLNNKSSYDIQIIAVYGYYKILAAKNNREELATGIELVELTTPHFFNEHLQFLIAKTYNTLGKKEKAIEVLNELISKNLIKEEAQKLLQNINNSSN</sequence>
<dbReference type="GO" id="GO:0019243">
    <property type="term" value="P:methylglyoxal catabolic process to D-lactate via S-lactoyl-glutathione"/>
    <property type="evidence" value="ECO:0007669"/>
    <property type="project" value="TreeGrafter"/>
</dbReference>
<gene>
    <name evidence="6" type="ORF">D6T69_07550</name>
</gene>
<keyword evidence="6" id="KW-0315">Glutamine amidotransferase</keyword>